<proteinExistence type="predicted"/>
<evidence type="ECO:0000313" key="1">
    <source>
        <dbReference type="EMBL" id="CEG37076.1"/>
    </source>
</evidence>
<reference evidence="2" key="1">
    <citation type="submission" date="2014-09" db="EMBL/GenBank/DDBJ databases">
        <authorList>
            <person name="Sharma Rahul"/>
            <person name="Thines Marco"/>
        </authorList>
    </citation>
    <scope>NUCLEOTIDE SEQUENCE [LARGE SCALE GENOMIC DNA]</scope>
</reference>
<protein>
    <submittedName>
        <fullName evidence="1">Uncharacterized protein</fullName>
    </submittedName>
</protein>
<evidence type="ECO:0000313" key="2">
    <source>
        <dbReference type="Proteomes" id="UP000054928"/>
    </source>
</evidence>
<organism evidence="1 2">
    <name type="scientific">Plasmopara halstedii</name>
    <name type="common">Downy mildew of sunflower</name>
    <dbReference type="NCBI Taxonomy" id="4781"/>
    <lineage>
        <taxon>Eukaryota</taxon>
        <taxon>Sar</taxon>
        <taxon>Stramenopiles</taxon>
        <taxon>Oomycota</taxon>
        <taxon>Peronosporomycetes</taxon>
        <taxon>Peronosporales</taxon>
        <taxon>Peronosporaceae</taxon>
        <taxon>Plasmopara</taxon>
    </lineage>
</organism>
<sequence length="120" mass="13276">MEVEFELKDITTDKKHGVRKQIMSVNIRRPKSVETSTVSAFVIEKHYITIVKAAKATPIIKWTESMLNDKNTALLDTLPDRLMAADAKVSGIVKIIGSATNPDKIVKKLAESHFALNSAL</sequence>
<keyword evidence="2" id="KW-1185">Reference proteome</keyword>
<dbReference type="RefSeq" id="XP_024573445.1">
    <property type="nucleotide sequence ID" value="XM_024722362.1"/>
</dbReference>
<dbReference type="GeneID" id="36399592"/>
<dbReference type="EMBL" id="CCYD01000261">
    <property type="protein sequence ID" value="CEG37076.1"/>
    <property type="molecule type" value="Genomic_DNA"/>
</dbReference>
<dbReference type="Proteomes" id="UP000054928">
    <property type="component" value="Unassembled WGS sequence"/>
</dbReference>
<dbReference type="AlphaFoldDB" id="A0A0P1A8Q8"/>
<accession>A0A0P1A8Q8</accession>
<name>A0A0P1A8Q8_PLAHL</name>